<evidence type="ECO:0000313" key="1">
    <source>
        <dbReference type="EMBL" id="SUX41076.1"/>
    </source>
</evidence>
<organism evidence="1 2">
    <name type="scientific">Campylobacter upsaliensis</name>
    <dbReference type="NCBI Taxonomy" id="28080"/>
    <lineage>
        <taxon>Bacteria</taxon>
        <taxon>Pseudomonadati</taxon>
        <taxon>Campylobacterota</taxon>
        <taxon>Epsilonproteobacteria</taxon>
        <taxon>Campylobacterales</taxon>
        <taxon>Campylobacteraceae</taxon>
        <taxon>Campylobacter</taxon>
    </lineage>
</organism>
<dbReference type="EMBL" id="UFUZ01000002">
    <property type="protein sequence ID" value="SUX41076.1"/>
    <property type="molecule type" value="Genomic_DNA"/>
</dbReference>
<accession>A0A381F3F1</accession>
<evidence type="ECO:0000313" key="2">
    <source>
        <dbReference type="Proteomes" id="UP000254161"/>
    </source>
</evidence>
<gene>
    <name evidence="1" type="ORF">NCTC12264_01894</name>
</gene>
<protein>
    <submittedName>
        <fullName evidence="1">Uncharacterized protein</fullName>
    </submittedName>
</protein>
<name>A0A381F3F1_CAMUP</name>
<dbReference type="Proteomes" id="UP000254161">
    <property type="component" value="Unassembled WGS sequence"/>
</dbReference>
<proteinExistence type="predicted"/>
<sequence>MNEKIIKRHFCETDLQKLKIKKEKLASINTLELGEAIAIFNTKVKVIENCLKKQNYYEAREKLEELANGAFYEKFRNVFRFNQGLYEKLSLKRKEKEKGIVNEIKRF</sequence>
<reference evidence="1 2" key="1">
    <citation type="submission" date="2018-06" db="EMBL/GenBank/DDBJ databases">
        <authorList>
            <consortium name="Pathogen Informatics"/>
            <person name="Doyle S."/>
        </authorList>
    </citation>
    <scope>NUCLEOTIDE SEQUENCE [LARGE SCALE GENOMIC DNA]</scope>
    <source>
        <strain evidence="1 2">NCTC12264</strain>
    </source>
</reference>
<dbReference type="AlphaFoldDB" id="A0A381F3F1"/>
<dbReference type="RefSeq" id="WP_115631332.1">
    <property type="nucleotide sequence ID" value="NZ_JANKIR010000047.1"/>
</dbReference>